<reference evidence="10 11" key="1">
    <citation type="journal article" date="2023" name="Plant Biotechnol. J.">
        <title>Chromosome-level wild Hevea brasiliensis genome provides new tools for genomic-assisted breeding and valuable loci to elevate rubber yield.</title>
        <authorList>
            <person name="Cheng H."/>
            <person name="Song X."/>
            <person name="Hu Y."/>
            <person name="Wu T."/>
            <person name="Yang Q."/>
            <person name="An Z."/>
            <person name="Feng S."/>
            <person name="Deng Z."/>
            <person name="Wu W."/>
            <person name="Zeng X."/>
            <person name="Tu M."/>
            <person name="Wang X."/>
            <person name="Huang H."/>
        </authorList>
    </citation>
    <scope>NUCLEOTIDE SEQUENCE [LARGE SCALE GENOMIC DNA]</scope>
    <source>
        <strain evidence="10">MT/VB/25A 57/8</strain>
    </source>
</reference>
<dbReference type="InterPro" id="IPR028262">
    <property type="entry name" value="CTC1_plant"/>
</dbReference>
<feature type="region of interest" description="Disordered" evidence="9">
    <location>
        <begin position="21"/>
        <end position="63"/>
    </location>
</feature>
<name>A0ABQ9LFT4_HEVBR</name>
<proteinExistence type="inferred from homology"/>
<evidence type="ECO:0000256" key="9">
    <source>
        <dbReference type="SAM" id="MobiDB-lite"/>
    </source>
</evidence>
<comment type="subcellular location">
    <subcellularLocation>
        <location evidence="2">Chromosome</location>
        <location evidence="2">Telomere</location>
    </subcellularLocation>
    <subcellularLocation>
        <location evidence="1">Nucleus</location>
    </subcellularLocation>
</comment>
<evidence type="ECO:0000256" key="6">
    <source>
        <dbReference type="ARBA" id="ARBA00022895"/>
    </source>
</evidence>
<protein>
    <recommendedName>
        <fullName evidence="4">CST complex subunit CTC1</fullName>
    </recommendedName>
</protein>
<keyword evidence="8" id="KW-0539">Nucleus</keyword>
<dbReference type="Proteomes" id="UP001174677">
    <property type="component" value="Chromosome 12"/>
</dbReference>
<accession>A0ABQ9LFT4</accession>
<comment type="similarity">
    <text evidence="3">Belongs to the CTC1 family.</text>
</comment>
<keyword evidence="5" id="KW-0158">Chromosome</keyword>
<keyword evidence="6" id="KW-0779">Telomere</keyword>
<keyword evidence="7" id="KW-0238">DNA-binding</keyword>
<dbReference type="EMBL" id="JARPOI010000012">
    <property type="protein sequence ID" value="KAJ9166183.1"/>
    <property type="molecule type" value="Genomic_DNA"/>
</dbReference>
<evidence type="ECO:0000256" key="7">
    <source>
        <dbReference type="ARBA" id="ARBA00023125"/>
    </source>
</evidence>
<evidence type="ECO:0000313" key="11">
    <source>
        <dbReference type="Proteomes" id="UP001174677"/>
    </source>
</evidence>
<organism evidence="10 11">
    <name type="scientific">Hevea brasiliensis</name>
    <name type="common">Para rubber tree</name>
    <name type="synonym">Siphonia brasiliensis</name>
    <dbReference type="NCBI Taxonomy" id="3981"/>
    <lineage>
        <taxon>Eukaryota</taxon>
        <taxon>Viridiplantae</taxon>
        <taxon>Streptophyta</taxon>
        <taxon>Embryophyta</taxon>
        <taxon>Tracheophyta</taxon>
        <taxon>Spermatophyta</taxon>
        <taxon>Magnoliopsida</taxon>
        <taxon>eudicotyledons</taxon>
        <taxon>Gunneridae</taxon>
        <taxon>Pentapetalae</taxon>
        <taxon>rosids</taxon>
        <taxon>fabids</taxon>
        <taxon>Malpighiales</taxon>
        <taxon>Euphorbiaceae</taxon>
        <taxon>Crotonoideae</taxon>
        <taxon>Micrandreae</taxon>
        <taxon>Hevea</taxon>
    </lineage>
</organism>
<evidence type="ECO:0000256" key="3">
    <source>
        <dbReference type="ARBA" id="ARBA00006332"/>
    </source>
</evidence>
<comment type="caution">
    <text evidence="10">The sequence shown here is derived from an EMBL/GenBank/DDBJ whole genome shotgun (WGS) entry which is preliminary data.</text>
</comment>
<evidence type="ECO:0000256" key="2">
    <source>
        <dbReference type="ARBA" id="ARBA00004574"/>
    </source>
</evidence>
<dbReference type="InterPro" id="IPR042617">
    <property type="entry name" value="CTC1-like"/>
</dbReference>
<evidence type="ECO:0000256" key="8">
    <source>
        <dbReference type="ARBA" id="ARBA00023242"/>
    </source>
</evidence>
<sequence>MEEAVELLTISELLRRGRPFTATSSLNSSPSVSVRPPSSKSKSMDKNSQSQPPPPGLTTNSNPNLKILAPLSQPAMLVGTLLLPTETLKCPNKNCFQFSDCSSTICCDILDFSVRVIGKKIQVLAWNFIPLKHSGGGFLEIIKWSFPDSSTSTFSRCSSMDSFPIVSGSSPPPPPPPPTIADDSKARFSVHGPIESTSPVSLVPCLSGDSKTNNLRGFIVRIMVCECKLCNSKESVTVLHNLAQGQHPHSFTKPLFIYFFGSSWSWHPVIAKLVGNDVRLSGLKKKLVFIGKDKSQLMFVTTENSVLHLPRLSKKWSPFLRNVIVGKGECGAYTGVVKGVYMQGMVIELDKEVWLVLTDQLLAAPHSLRVGAIISLRNVHFVNPKFTWTQMLILGTCLKTSITVESFSPLETGSNIVFQSQSQLGKFINSLTFSARIWALLIISSFRKKFAGILSEKEILGSKHKEGLAQMFSNSHLPPSVIHARRGILTELCKHNSCGCDSEPYCADLKLVAPISTFLHHCEVMWMKALLQMESNFYILRDESQFDLVSCEGRSHSRTLRRMFHSEDIGVSLLGSLKISPYSGRLQLVDATGSIDVIIPNFPSTWKSNCIYEVVDYNLIVEGTPDLVDHTGLPDSESLSCRHIFYHTPWAREMKLTIYISFRLGNATCRNLPFYPCVDWNNEFMELQGGRFHLICVTHKYPVLQKFKGDPVITDCCTMFAEAIILPWDLFLGVKDGAMLPFKISGDWLNESLAHYPTENYQERLSNKKRKIDQASSQALKRSNEGECGNLSSLEIPCLATVRTANRQNLGGSGKLCFTKSKVKIDADCKLSAEKVLLEFNSENLFKYPALQIGSYYIIKHHPEESFCSIKDYDNVSGVRVIISSRTHMWSLSFSSDEGVTNNKSSNLPSQSDSSISCREFPIRDQVELLLRSTGNVPELSSDVCLHLSANAKAFLEVKLNENKEAHTEPIMTPEETLSDSSDILTMISSTGFFSGSLDFTCLFPEGNLTSVCGDVVDIHGFDCNSAANAHLSCERLDDGLHMKFFQESTNISCIHVLVDDQMVSIFGSLSKHAYPVGFGPGVNATFHRILKLRVTNKLQLTPASFIVLNSIRVANEQYDDKCFKFCSTLCMPSASSLDNVSSGMISELIQCSDCKPMRFNCRVVAVHVLVLEKNIKYYGLRSEVQAGHFVDIPLVGFVLDDGSSTCCCWANAERAATLMRLHEELPMRAFESSGCTLKWLGIDKNCWKSTMFHLERILRKHGRIIVRNDGPIIDSYQDYTVSVSSDDALSSSDENLLKFIVFNACFGTSWTVIAGLMDPNAVKQLEKEHLIQMGTTVLSMQNLWAMEVQYMNTLSEARNIIEQLIDR</sequence>
<evidence type="ECO:0000313" key="10">
    <source>
        <dbReference type="EMBL" id="KAJ9166183.1"/>
    </source>
</evidence>
<feature type="compositionally biased region" description="Low complexity" evidence="9">
    <location>
        <begin position="24"/>
        <end position="41"/>
    </location>
</feature>
<keyword evidence="11" id="KW-1185">Reference proteome</keyword>
<evidence type="ECO:0000256" key="1">
    <source>
        <dbReference type="ARBA" id="ARBA00004123"/>
    </source>
</evidence>
<evidence type="ECO:0000256" key="4">
    <source>
        <dbReference type="ARBA" id="ARBA00016175"/>
    </source>
</evidence>
<gene>
    <name evidence="10" type="ORF">P3X46_020967</name>
</gene>
<evidence type="ECO:0000256" key="5">
    <source>
        <dbReference type="ARBA" id="ARBA00022454"/>
    </source>
</evidence>
<dbReference type="Pfam" id="PF15491">
    <property type="entry name" value="CTC1_2"/>
    <property type="match status" value="1"/>
</dbReference>
<dbReference type="PANTHER" id="PTHR14865:SF2">
    <property type="entry name" value="CST COMPLEX SUBUNIT CTC1"/>
    <property type="match status" value="1"/>
</dbReference>
<dbReference type="PANTHER" id="PTHR14865">
    <property type="entry name" value="CST COMPLEX SUBUNIT CTC1"/>
    <property type="match status" value="1"/>
</dbReference>